<name>A0AB37B223_HAEIF</name>
<comment type="caution">
    <text evidence="2">The sequence shown here is derived from an EMBL/GenBank/DDBJ whole genome shotgun (WGS) entry which is preliminary data.</text>
</comment>
<sequence>MKPVLKTSALAILVALGASACLSNKDNSAKDPVQITKPAGYHLGKESGLVGAKLTTFTNGDDASEEVNGANVFNKNLNSTSKVVLAGKNIDLLDHINENQMGFQSFTVAKDKDNKNDKDVNVTVYNTPYLIGAVFDNGEKVLVKYAGVQKVKTDKVVDKIDDKEYTFDGHLLSVVTKTVDKKSVESKDTSGTFTLTVKKDANALKLTKGELNGVYGKVEIGERNFSENKLNDIELKEKFASKENIKSAKLNVELLVNQNADAKTYNYSAAGTNVVEAEKDKFIKDNITKVEEVLIGQGKEVVKAAAAK</sequence>
<proteinExistence type="predicted"/>
<feature type="signal peptide" evidence="1">
    <location>
        <begin position="1"/>
        <end position="20"/>
    </location>
</feature>
<dbReference type="EMBL" id="NEBD01000023">
    <property type="protein sequence ID" value="PRJ25322.1"/>
    <property type="molecule type" value="Genomic_DNA"/>
</dbReference>
<evidence type="ECO:0008006" key="3">
    <source>
        <dbReference type="Google" id="ProtNLM"/>
    </source>
</evidence>
<organism evidence="2">
    <name type="scientific">Haemophilus influenzae</name>
    <dbReference type="NCBI Taxonomy" id="727"/>
    <lineage>
        <taxon>Bacteria</taxon>
        <taxon>Pseudomonadati</taxon>
        <taxon>Pseudomonadota</taxon>
        <taxon>Gammaproteobacteria</taxon>
        <taxon>Pasteurellales</taxon>
        <taxon>Pasteurellaceae</taxon>
        <taxon>Haemophilus</taxon>
    </lineage>
</organism>
<reference evidence="2" key="1">
    <citation type="submission" date="2017-04" db="EMBL/GenBank/DDBJ databases">
        <title>Haemophilus influenzae in COPD genome sequencing project.</title>
        <authorList>
            <person name="Murphy T.F."/>
            <person name="Kong Y."/>
            <person name="Nadendla S."/>
            <person name="Tettelin H."/>
            <person name="Pettigrew M."/>
        </authorList>
    </citation>
    <scope>NUCLEOTIDE SEQUENCE [LARGE SCALE GENOMIC DNA]</scope>
    <source>
        <strain evidence="2">39P1H1</strain>
    </source>
</reference>
<keyword evidence="1" id="KW-0732">Signal</keyword>
<gene>
    <name evidence="2" type="ORF">BV056_01283</name>
</gene>
<dbReference type="PROSITE" id="PS51257">
    <property type="entry name" value="PROKAR_LIPOPROTEIN"/>
    <property type="match status" value="1"/>
</dbReference>
<feature type="chain" id="PRO_5044243685" description="Lipoprotein" evidence="1">
    <location>
        <begin position="21"/>
        <end position="308"/>
    </location>
</feature>
<dbReference type="AlphaFoldDB" id="A0AB37B223"/>
<evidence type="ECO:0000313" key="2">
    <source>
        <dbReference type="EMBL" id="PRJ25322.1"/>
    </source>
</evidence>
<accession>A0AB37B223</accession>
<protein>
    <recommendedName>
        <fullName evidence="3">Lipoprotein</fullName>
    </recommendedName>
</protein>
<dbReference type="RefSeq" id="WP_105888144.1">
    <property type="nucleotide sequence ID" value="NZ_CP135820.1"/>
</dbReference>
<evidence type="ECO:0000256" key="1">
    <source>
        <dbReference type="SAM" id="SignalP"/>
    </source>
</evidence>